<protein>
    <submittedName>
        <fullName evidence="5">Glycolate dehydrogenase, FAD-binding subunit GlcE</fullName>
        <ecNumber evidence="5">1.1.99.14</ecNumber>
    </submittedName>
</protein>
<evidence type="ECO:0000256" key="2">
    <source>
        <dbReference type="ARBA" id="ARBA00022827"/>
    </source>
</evidence>
<proteinExistence type="predicted"/>
<dbReference type="SUPFAM" id="SSF55103">
    <property type="entry name" value="FAD-linked oxidases, C-terminal domain"/>
    <property type="match status" value="1"/>
</dbReference>
<dbReference type="InterPro" id="IPR036318">
    <property type="entry name" value="FAD-bd_PCMH-like_sf"/>
</dbReference>
<accession>A0A150N6T1</accession>
<dbReference type="AlphaFoldDB" id="A0A150N6T1"/>
<dbReference type="EMBL" id="LQYW01000014">
    <property type="protein sequence ID" value="KYD32420.1"/>
    <property type="molecule type" value="Genomic_DNA"/>
</dbReference>
<dbReference type="Proteomes" id="UP000075324">
    <property type="component" value="Unassembled WGS sequence"/>
</dbReference>
<evidence type="ECO:0000313" key="6">
    <source>
        <dbReference type="Proteomes" id="UP000075324"/>
    </source>
</evidence>
<dbReference type="InterPro" id="IPR006094">
    <property type="entry name" value="Oxid_FAD_bind_N"/>
</dbReference>
<dbReference type="InterPro" id="IPR016166">
    <property type="entry name" value="FAD-bd_PCMH"/>
</dbReference>
<evidence type="ECO:0000313" key="5">
    <source>
        <dbReference type="EMBL" id="KYD32420.1"/>
    </source>
</evidence>
<name>A0A150N6T1_9BACL</name>
<dbReference type="PANTHER" id="PTHR11748:SF103">
    <property type="entry name" value="GLYCOLATE OXIDASE SUBUNIT GLCE"/>
    <property type="match status" value="1"/>
</dbReference>
<keyword evidence="2" id="KW-0274">FAD</keyword>
<dbReference type="Gene3D" id="3.30.465.10">
    <property type="match status" value="1"/>
</dbReference>
<sequence>MFKETAFLITKQQEVQSVLPLEWKDDLTAFLSEKQVQTGEYQPHPLGNSGYVTVYPQSEEEISAILRYANSHGKKVCIVGGGTKRGFGGQIECVDILLSLANYSGIVEHAAADMTVTVKSGTVFQQLQDYLAEYRQKVAIDPVWPQYATIGGVIAANDSGPKRLGYGSARDSVIGLRTVYPDGTVIRSGGKVVKNVAGYDMNKLFIGAMGTLGVISEITLKLRPLPKYESLVLLSFPSGNLEEVRSFAIQFLDSMMEPVCFELLSPSLSERLIGQRAYTLAMAFEDVKRAVHYQEEFVKRLQPPNTAIRILPQEEAKSFWQTFYTIGPNGAVLYESVGNEIEAAVKIGVVNLDVIHIIRESDLLQEICHVHIEAHGGLGHGLCQVYMKGESESIIAAIERLRMAATGLGGYAIVKHLPFSLRKRVDVWGEKPSYFFLLDGIKRKIDPNRILNNQRFVGGI</sequence>
<keyword evidence="1" id="KW-0285">Flavoprotein</keyword>
<gene>
    <name evidence="5" type="ORF">B4110_2042</name>
</gene>
<dbReference type="GO" id="GO:0071949">
    <property type="term" value="F:FAD binding"/>
    <property type="evidence" value="ECO:0007669"/>
    <property type="project" value="InterPro"/>
</dbReference>
<organism evidence="5 6">
    <name type="scientific">Parageobacillus toebii</name>
    <dbReference type="NCBI Taxonomy" id="153151"/>
    <lineage>
        <taxon>Bacteria</taxon>
        <taxon>Bacillati</taxon>
        <taxon>Bacillota</taxon>
        <taxon>Bacilli</taxon>
        <taxon>Bacillales</taxon>
        <taxon>Anoxybacillaceae</taxon>
        <taxon>Parageobacillus</taxon>
    </lineage>
</organism>
<dbReference type="SUPFAM" id="SSF56176">
    <property type="entry name" value="FAD-binding/transporter-associated domain-like"/>
    <property type="match status" value="1"/>
</dbReference>
<dbReference type="Pfam" id="PF01565">
    <property type="entry name" value="FAD_binding_4"/>
    <property type="match status" value="1"/>
</dbReference>
<dbReference type="PROSITE" id="PS51387">
    <property type="entry name" value="FAD_PCMH"/>
    <property type="match status" value="1"/>
</dbReference>
<evidence type="ECO:0000256" key="3">
    <source>
        <dbReference type="ARBA" id="ARBA00023002"/>
    </source>
</evidence>
<dbReference type="EC" id="1.1.99.14" evidence="5"/>
<keyword evidence="3 5" id="KW-0560">Oxidoreductase</keyword>
<reference evidence="5 6" key="1">
    <citation type="submission" date="2016-01" db="EMBL/GenBank/DDBJ databases">
        <title>Draft Genome Sequences of Seven Thermophilic Sporeformers Isolated from Foods.</title>
        <authorList>
            <person name="Berendsen E.M."/>
            <person name="Wells-Bennik M.H."/>
            <person name="Krawcyk A.O."/>
            <person name="De Jong A."/>
            <person name="Holsappel S."/>
            <person name="Eijlander R.T."/>
            <person name="Kuipers O.P."/>
        </authorList>
    </citation>
    <scope>NUCLEOTIDE SEQUENCE [LARGE SCALE GENOMIC DNA]</scope>
    <source>
        <strain evidence="5 6">B4110</strain>
    </source>
</reference>
<dbReference type="InterPro" id="IPR016164">
    <property type="entry name" value="FAD-linked_Oxase-like_C"/>
</dbReference>
<dbReference type="GO" id="GO:0019154">
    <property type="term" value="F:glycolate dehydrogenase activity"/>
    <property type="evidence" value="ECO:0007669"/>
    <property type="project" value="UniProtKB-EC"/>
</dbReference>
<evidence type="ECO:0000256" key="1">
    <source>
        <dbReference type="ARBA" id="ARBA00022630"/>
    </source>
</evidence>
<comment type="caution">
    <text evidence="5">The sequence shown here is derived from an EMBL/GenBank/DDBJ whole genome shotgun (WGS) entry which is preliminary data.</text>
</comment>
<feature type="domain" description="FAD-binding PCMH-type" evidence="4">
    <location>
        <begin position="46"/>
        <end position="225"/>
    </location>
</feature>
<dbReference type="PANTHER" id="PTHR11748">
    <property type="entry name" value="D-LACTATE DEHYDROGENASE"/>
    <property type="match status" value="1"/>
</dbReference>
<dbReference type="PATRIC" id="fig|153151.4.peg.507"/>
<evidence type="ECO:0000259" key="4">
    <source>
        <dbReference type="PROSITE" id="PS51387"/>
    </source>
</evidence>
<dbReference type="InterPro" id="IPR016169">
    <property type="entry name" value="FAD-bd_PCMH_sub2"/>
</dbReference>